<evidence type="ECO:0000313" key="5">
    <source>
        <dbReference type="Proteomes" id="UP001477672"/>
    </source>
</evidence>
<dbReference type="Pfam" id="PF17389">
    <property type="entry name" value="Bac_rhamnosid6H"/>
    <property type="match status" value="1"/>
</dbReference>
<evidence type="ECO:0000256" key="2">
    <source>
        <dbReference type="ARBA" id="ARBA00012652"/>
    </source>
</evidence>
<dbReference type="PANTHER" id="PTHR33307">
    <property type="entry name" value="ALPHA-RHAMNOSIDASE (EUROFUNG)"/>
    <property type="match status" value="1"/>
</dbReference>
<keyword evidence="5" id="KW-1185">Reference proteome</keyword>
<protein>
    <recommendedName>
        <fullName evidence="2">alpha-L-rhamnosidase</fullName>
        <ecNumber evidence="2">3.2.1.40</ecNumber>
    </recommendedName>
</protein>
<reference evidence="4 5" key="1">
    <citation type="submission" date="2024-03" db="EMBL/GenBank/DDBJ databases">
        <title>Human intestinal bacterial collection.</title>
        <authorList>
            <person name="Pauvert C."/>
            <person name="Hitch T.C.A."/>
            <person name="Clavel T."/>
        </authorList>
    </citation>
    <scope>NUCLEOTIDE SEQUENCE [LARGE SCALE GENOMIC DNA]</scope>
    <source>
        <strain evidence="4 5">CLA-JM-H11</strain>
    </source>
</reference>
<dbReference type="InterPro" id="IPR016007">
    <property type="entry name" value="Alpha_rhamnosid"/>
</dbReference>
<proteinExistence type="predicted"/>
<gene>
    <name evidence="4" type="ORF">WMO24_10545</name>
</gene>
<feature type="domain" description="Alpha-L-rhamnosidase six-hairpin glycosidase" evidence="3">
    <location>
        <begin position="2"/>
        <end position="351"/>
    </location>
</feature>
<dbReference type="EC" id="3.2.1.40" evidence="2"/>
<evidence type="ECO:0000259" key="3">
    <source>
        <dbReference type="Pfam" id="PF17389"/>
    </source>
</evidence>
<dbReference type="EMBL" id="JBBMFA010000098">
    <property type="protein sequence ID" value="MEQ2520861.1"/>
    <property type="molecule type" value="Genomic_DNA"/>
</dbReference>
<dbReference type="Proteomes" id="UP001477672">
    <property type="component" value="Unassembled WGS sequence"/>
</dbReference>
<sequence>MERTGFFESSNPLLDKFVENTVWSAKNNHADLPTDCPTRERHGWSGDAQIFCSTASYLFDYASMARKFQWDLVDAQHKNGCFTQIAPVGGVDHYMNTIDGSPGWSDAGVFIPWEIFKRYDDRKILEENYGAMRRFALYKIGTLGRHYLTSAPTGIQRKYRKYISNYGQSYGEWAEPVDVKPFAISDFVSPHPEETTAYIVLLMERMAEIAGVLGRETDAAEYLVTAQKVREGYQALVRGKKHNLDTDRQAKLVRPLYMKLLDEEQTVYAKKRLLRALDNYRWRLGTGFLSTPLILYVLADMDIEYAYRLLENEEIPGWLSMPKNGATTIWESWEGKTAQGGVASLNHYSKGRWSSGCLTLCAASGWTVRITLPLHPGPAGILPGQRLPTTASIAG</sequence>
<name>A0ABV1GGL1_9FIRM</name>
<comment type="caution">
    <text evidence="4">The sequence shown here is derived from an EMBL/GenBank/DDBJ whole genome shotgun (WGS) entry which is preliminary data.</text>
</comment>
<dbReference type="InterPro" id="IPR035396">
    <property type="entry name" value="Bac_rhamnosid6H"/>
</dbReference>
<comment type="catalytic activity">
    <reaction evidence="1">
        <text>Hydrolysis of terminal non-reducing alpha-L-rhamnose residues in alpha-L-rhamnosides.</text>
        <dbReference type="EC" id="3.2.1.40"/>
    </reaction>
</comment>
<accession>A0ABV1GGL1</accession>
<dbReference type="PANTHER" id="PTHR33307:SF6">
    <property type="entry name" value="ALPHA-RHAMNOSIDASE (EUROFUNG)-RELATED"/>
    <property type="match status" value="1"/>
</dbReference>
<evidence type="ECO:0000313" key="4">
    <source>
        <dbReference type="EMBL" id="MEQ2520861.1"/>
    </source>
</evidence>
<dbReference type="RefSeq" id="WP_349216408.1">
    <property type="nucleotide sequence ID" value="NZ_JBBMFA010000098.1"/>
</dbReference>
<dbReference type="InterPro" id="IPR012341">
    <property type="entry name" value="6hp_glycosidase-like_sf"/>
</dbReference>
<dbReference type="SUPFAM" id="SSF48208">
    <property type="entry name" value="Six-hairpin glycosidases"/>
    <property type="match status" value="1"/>
</dbReference>
<dbReference type="InterPro" id="IPR008928">
    <property type="entry name" value="6-hairpin_glycosidase_sf"/>
</dbReference>
<dbReference type="Gene3D" id="1.50.10.10">
    <property type="match status" value="1"/>
</dbReference>
<organism evidence="4 5">
    <name type="scientific">Ruthenibacterium intestinale</name>
    <dbReference type="NCBI Taxonomy" id="3133163"/>
    <lineage>
        <taxon>Bacteria</taxon>
        <taxon>Bacillati</taxon>
        <taxon>Bacillota</taxon>
        <taxon>Clostridia</taxon>
        <taxon>Eubacteriales</taxon>
        <taxon>Oscillospiraceae</taxon>
        <taxon>Ruthenibacterium</taxon>
    </lineage>
</organism>
<evidence type="ECO:0000256" key="1">
    <source>
        <dbReference type="ARBA" id="ARBA00001445"/>
    </source>
</evidence>